<dbReference type="GO" id="GO:0019901">
    <property type="term" value="F:protein kinase binding"/>
    <property type="evidence" value="ECO:0007669"/>
    <property type="project" value="TreeGrafter"/>
</dbReference>
<proteinExistence type="predicted"/>
<dbReference type="GO" id="GO:0003725">
    <property type="term" value="F:double-stranded RNA binding"/>
    <property type="evidence" value="ECO:0007669"/>
    <property type="project" value="InterPro"/>
</dbReference>
<gene>
    <name evidence="2" type="ORF">UTRI_04917</name>
</gene>
<dbReference type="InterPro" id="IPR009548">
    <property type="entry name" value="Prkrip1"/>
</dbReference>
<dbReference type="PANTHER" id="PTHR13507:SF0">
    <property type="entry name" value="PRKR-INTERACTING PROTEIN 1"/>
    <property type="match status" value="1"/>
</dbReference>
<feature type="compositionally biased region" description="Low complexity" evidence="1">
    <location>
        <begin position="160"/>
        <end position="171"/>
    </location>
</feature>
<dbReference type="OrthoDB" id="10067079at2759"/>
<keyword evidence="3" id="KW-1185">Reference proteome</keyword>
<feature type="compositionally biased region" description="Basic and acidic residues" evidence="1">
    <location>
        <begin position="93"/>
        <end position="133"/>
    </location>
</feature>
<dbReference type="AlphaFoldDB" id="A0A5C3EE80"/>
<dbReference type="Proteomes" id="UP000324022">
    <property type="component" value="Unassembled WGS sequence"/>
</dbReference>
<accession>A0A5C3EE80</accession>
<dbReference type="EMBL" id="OOIN01000022">
    <property type="protein sequence ID" value="SPO28520.1"/>
    <property type="molecule type" value="Genomic_DNA"/>
</dbReference>
<dbReference type="Pfam" id="PF06658">
    <property type="entry name" value="DUF1168"/>
    <property type="match status" value="1"/>
</dbReference>
<protein>
    <recommendedName>
        <fullName evidence="4">DUF1168 domain protein</fullName>
    </recommendedName>
</protein>
<evidence type="ECO:0008006" key="4">
    <source>
        <dbReference type="Google" id="ProtNLM"/>
    </source>
</evidence>
<dbReference type="GO" id="GO:0004860">
    <property type="term" value="F:protein kinase inhibitor activity"/>
    <property type="evidence" value="ECO:0007669"/>
    <property type="project" value="TreeGrafter"/>
</dbReference>
<sequence length="208" mass="23177">MSFSPSQGEASSSRNTLALTGSPPSGKKGKLSPHERQAQAISKLLANPDKEIRIPEGPKEKSIRPARDVMKNVTGSSAGAGSGEFHVYKQQRRREYERIQLMEEQNKKRTEQEEFDRKHAQVQRKDEAKTDKNRAKREKKKLAALKAQAAAKGKDPAKVSKPSSSSTSQQPETKRPRLHNDTVQRVEFKHKDDSDQGHDHDDAAGDSS</sequence>
<evidence type="ECO:0000313" key="2">
    <source>
        <dbReference type="EMBL" id="SPO28520.1"/>
    </source>
</evidence>
<feature type="region of interest" description="Disordered" evidence="1">
    <location>
        <begin position="1"/>
        <end position="208"/>
    </location>
</feature>
<feature type="compositionally biased region" description="Basic and acidic residues" evidence="1">
    <location>
        <begin position="48"/>
        <end position="70"/>
    </location>
</feature>
<name>A0A5C3EE80_9BASI</name>
<organism evidence="2 3">
    <name type="scientific">Ustilago trichophora</name>
    <dbReference type="NCBI Taxonomy" id="86804"/>
    <lineage>
        <taxon>Eukaryota</taxon>
        <taxon>Fungi</taxon>
        <taxon>Dikarya</taxon>
        <taxon>Basidiomycota</taxon>
        <taxon>Ustilaginomycotina</taxon>
        <taxon>Ustilaginomycetes</taxon>
        <taxon>Ustilaginales</taxon>
        <taxon>Ustilaginaceae</taxon>
        <taxon>Ustilago</taxon>
    </lineage>
</organism>
<evidence type="ECO:0000313" key="3">
    <source>
        <dbReference type="Proteomes" id="UP000324022"/>
    </source>
</evidence>
<dbReference type="GO" id="GO:0005730">
    <property type="term" value="C:nucleolus"/>
    <property type="evidence" value="ECO:0007669"/>
    <property type="project" value="TreeGrafter"/>
</dbReference>
<dbReference type="PANTHER" id="PTHR13507">
    <property type="entry name" value="PRKR-INTERACTING PROTEIN 1"/>
    <property type="match status" value="1"/>
</dbReference>
<evidence type="ECO:0000256" key="1">
    <source>
        <dbReference type="SAM" id="MobiDB-lite"/>
    </source>
</evidence>
<feature type="compositionally biased region" description="Basic residues" evidence="1">
    <location>
        <begin position="134"/>
        <end position="143"/>
    </location>
</feature>
<feature type="compositionally biased region" description="Basic and acidic residues" evidence="1">
    <location>
        <begin position="172"/>
        <end position="208"/>
    </location>
</feature>
<feature type="compositionally biased region" description="Polar residues" evidence="1">
    <location>
        <begin position="1"/>
        <end position="23"/>
    </location>
</feature>
<reference evidence="2 3" key="1">
    <citation type="submission" date="2018-03" db="EMBL/GenBank/DDBJ databases">
        <authorList>
            <person name="Guldener U."/>
        </authorList>
    </citation>
    <scope>NUCLEOTIDE SEQUENCE [LARGE SCALE GENOMIC DNA]</scope>
    <source>
        <strain evidence="2 3">NBRC100155</strain>
    </source>
</reference>